<organism evidence="5 6">
    <name type="scientific">Corynebacterium durum F0235</name>
    <dbReference type="NCBI Taxonomy" id="1035195"/>
    <lineage>
        <taxon>Bacteria</taxon>
        <taxon>Bacillati</taxon>
        <taxon>Actinomycetota</taxon>
        <taxon>Actinomycetes</taxon>
        <taxon>Mycobacteriales</taxon>
        <taxon>Corynebacteriaceae</taxon>
        <taxon>Corynebacterium</taxon>
    </lineage>
</organism>
<accession>L1MDC1</accession>
<evidence type="ECO:0000256" key="3">
    <source>
        <dbReference type="SAM" id="SignalP"/>
    </source>
</evidence>
<comment type="caution">
    <text evidence="5">The sequence shown here is derived from an EMBL/GenBank/DDBJ whole genome shotgun (WGS) entry which is preliminary data.</text>
</comment>
<gene>
    <name evidence="5" type="ORF">HMPREF9997_02048</name>
</gene>
<keyword evidence="6" id="KW-1185">Reference proteome</keyword>
<protein>
    <recommendedName>
        <fullName evidence="4">DUF7926 domain-containing protein</fullName>
    </recommendedName>
</protein>
<proteinExistence type="predicted"/>
<evidence type="ECO:0000313" key="6">
    <source>
        <dbReference type="Proteomes" id="UP000010445"/>
    </source>
</evidence>
<feature type="compositionally biased region" description="Low complexity" evidence="1">
    <location>
        <begin position="408"/>
        <end position="420"/>
    </location>
</feature>
<sequence>MILSSEHTNTTCARMVALLTALCIVLSISVGAVATVTGTAVAHAQTANNQASEPRVGDAWSTRTNTRKLDGTYATWAARFNTTALAANVPNLAFTGTPTQLTFTVTADDGQVLVDEQPYWELHRVEAGKAEGTGESDSATLLASAAVAADGYSVSYEFTDAAGTSANVTINGPFAPDTTYEVRFHTIPISPAKPYFDRGAGIHVTTAIAGLNSTATNYDISGTITSGETTPGFGTFSITNLVQGGAADKMPAGARFIINGTYTLPNGTTTSDYADWSAPGTIRADKTGGAFTMMVGKDNAATLDDVAHPGHITQFPLGTRIDFKEQQPQDSWDYAWAPPFFRIGNDIISGVTLSAERTHIEVVNQVHMRSDVTPAWTLLTGIPFLGSVVAPLVASGLGILPTGSSTPSGAGMSGAAQSAAPDNSVMPSANGFSGSSQSGDLSQGDSGHESPSIAQAEVLNRDGGTARKIAGNAGTSAHMDVSAVRATSSSAVLDALRVGWVVIVLALLLLVVAVGLLITVAYRNRL</sequence>
<name>L1MDC1_9CORY</name>
<keyword evidence="2" id="KW-0812">Transmembrane</keyword>
<dbReference type="InterPro" id="IPR057686">
    <property type="entry name" value="DUF7926"/>
</dbReference>
<evidence type="ECO:0000313" key="5">
    <source>
        <dbReference type="EMBL" id="EKX88941.1"/>
    </source>
</evidence>
<feature type="transmembrane region" description="Helical" evidence="2">
    <location>
        <begin position="498"/>
        <end position="522"/>
    </location>
</feature>
<dbReference type="RefSeq" id="WP_006061477.1">
    <property type="nucleotide sequence ID" value="NZ_KB290820.1"/>
</dbReference>
<feature type="compositionally biased region" description="Low complexity" evidence="1">
    <location>
        <begin position="433"/>
        <end position="445"/>
    </location>
</feature>
<feature type="region of interest" description="Disordered" evidence="1">
    <location>
        <begin position="407"/>
        <end position="450"/>
    </location>
</feature>
<dbReference type="HOGENOM" id="CLU_517522_0_0_11"/>
<evidence type="ECO:0000259" key="4">
    <source>
        <dbReference type="Pfam" id="PF25548"/>
    </source>
</evidence>
<dbReference type="Proteomes" id="UP000010445">
    <property type="component" value="Unassembled WGS sequence"/>
</dbReference>
<evidence type="ECO:0000256" key="2">
    <source>
        <dbReference type="SAM" id="Phobius"/>
    </source>
</evidence>
<reference evidence="5 6" key="1">
    <citation type="submission" date="2012-05" db="EMBL/GenBank/DDBJ databases">
        <authorList>
            <person name="Weinstock G."/>
            <person name="Sodergren E."/>
            <person name="Lobos E.A."/>
            <person name="Fulton L."/>
            <person name="Fulton R."/>
            <person name="Courtney L."/>
            <person name="Fronick C."/>
            <person name="O'Laughlin M."/>
            <person name="Godfrey J."/>
            <person name="Wilson R.M."/>
            <person name="Miner T."/>
            <person name="Farmer C."/>
            <person name="Delehaunty K."/>
            <person name="Cordes M."/>
            <person name="Minx P."/>
            <person name="Tomlinson C."/>
            <person name="Chen J."/>
            <person name="Wollam A."/>
            <person name="Pepin K.H."/>
            <person name="Bhonagiri V."/>
            <person name="Zhang X."/>
            <person name="Suruliraj S."/>
            <person name="Warren W."/>
            <person name="Mitreva M."/>
            <person name="Mardis E.R."/>
            <person name="Wilson R.K."/>
        </authorList>
    </citation>
    <scope>NUCLEOTIDE SEQUENCE [LARGE SCALE GENOMIC DNA]</scope>
    <source>
        <strain evidence="5 6">F0235</strain>
    </source>
</reference>
<dbReference type="OrthoDB" id="3257943at2"/>
<dbReference type="PATRIC" id="fig|1035195.3.peg.1837"/>
<dbReference type="EMBL" id="AMEM01000033">
    <property type="protein sequence ID" value="EKX88941.1"/>
    <property type="molecule type" value="Genomic_DNA"/>
</dbReference>
<feature type="chain" id="PRO_5039711158" description="DUF7926 domain-containing protein" evidence="3">
    <location>
        <begin position="35"/>
        <end position="526"/>
    </location>
</feature>
<keyword evidence="2" id="KW-0472">Membrane</keyword>
<dbReference type="Pfam" id="PF25548">
    <property type="entry name" value="DUF7926"/>
    <property type="match status" value="1"/>
</dbReference>
<dbReference type="AlphaFoldDB" id="L1MDC1"/>
<feature type="domain" description="DUF7926" evidence="4">
    <location>
        <begin position="71"/>
        <end position="190"/>
    </location>
</feature>
<keyword evidence="2" id="KW-1133">Transmembrane helix</keyword>
<keyword evidence="3" id="KW-0732">Signal</keyword>
<feature type="signal peptide" evidence="3">
    <location>
        <begin position="1"/>
        <end position="34"/>
    </location>
</feature>
<evidence type="ECO:0000256" key="1">
    <source>
        <dbReference type="SAM" id="MobiDB-lite"/>
    </source>
</evidence>
<dbReference type="STRING" id="1035195.HMPREF9997_02048"/>